<organism evidence="2 3">
    <name type="scientific">Acrobeloides nanus</name>
    <dbReference type="NCBI Taxonomy" id="290746"/>
    <lineage>
        <taxon>Eukaryota</taxon>
        <taxon>Metazoa</taxon>
        <taxon>Ecdysozoa</taxon>
        <taxon>Nematoda</taxon>
        <taxon>Chromadorea</taxon>
        <taxon>Rhabditida</taxon>
        <taxon>Tylenchina</taxon>
        <taxon>Cephalobomorpha</taxon>
        <taxon>Cephaloboidea</taxon>
        <taxon>Cephalobidae</taxon>
        <taxon>Acrobeloides</taxon>
    </lineage>
</organism>
<feature type="region of interest" description="Disordered" evidence="1">
    <location>
        <begin position="75"/>
        <end position="115"/>
    </location>
</feature>
<accession>A0A914DQM3</accession>
<dbReference type="AlphaFoldDB" id="A0A914DQM3"/>
<sequence length="258" mass="30463">MGQLFVFLFDLLQAFNPQNDRIWCFTCRSKQAKKIAVNQQHTSSTHGGREEGGIGRHPNWILERQRTKDRVWNRHQRVQRRKPSSLRHSRPRRKELVRAGRQKRDGNARKPRPDEKVIKYARYQAEAGAGLHQREEILAGRRQWSKRDNRVEMVLEQRPGKTDIAAYDRDDHRFQWKQSQADGKTQVRLQGERTQEPRSAVRDQGVQERTSSVLGRSWTDKVHLKWILKPKIKPQFKKKKERCCVVNNRSSTEVNSES</sequence>
<protein>
    <submittedName>
        <fullName evidence="3">Uncharacterized protein</fullName>
    </submittedName>
</protein>
<dbReference type="Proteomes" id="UP000887540">
    <property type="component" value="Unplaced"/>
</dbReference>
<proteinExistence type="predicted"/>
<feature type="region of interest" description="Disordered" evidence="1">
    <location>
        <begin position="178"/>
        <end position="208"/>
    </location>
</feature>
<feature type="compositionally biased region" description="Basic and acidic residues" evidence="1">
    <location>
        <begin position="94"/>
        <end position="115"/>
    </location>
</feature>
<dbReference type="WBParaSite" id="ACRNAN_scaffold3252.g32956.t1">
    <property type="protein sequence ID" value="ACRNAN_scaffold3252.g32956.t1"/>
    <property type="gene ID" value="ACRNAN_scaffold3252.g32956"/>
</dbReference>
<reference evidence="3" key="1">
    <citation type="submission" date="2022-11" db="UniProtKB">
        <authorList>
            <consortium name="WormBaseParasite"/>
        </authorList>
    </citation>
    <scope>IDENTIFICATION</scope>
</reference>
<evidence type="ECO:0000256" key="1">
    <source>
        <dbReference type="SAM" id="MobiDB-lite"/>
    </source>
</evidence>
<feature type="compositionally biased region" description="Basic and acidic residues" evidence="1">
    <location>
        <begin position="190"/>
        <end position="201"/>
    </location>
</feature>
<feature type="region of interest" description="Disordered" evidence="1">
    <location>
        <begin position="35"/>
        <end position="59"/>
    </location>
</feature>
<evidence type="ECO:0000313" key="2">
    <source>
        <dbReference type="Proteomes" id="UP000887540"/>
    </source>
</evidence>
<feature type="compositionally biased region" description="Basic residues" evidence="1">
    <location>
        <begin position="75"/>
        <end position="93"/>
    </location>
</feature>
<evidence type="ECO:0000313" key="3">
    <source>
        <dbReference type="WBParaSite" id="ACRNAN_scaffold3252.g32956.t1"/>
    </source>
</evidence>
<name>A0A914DQM3_9BILA</name>
<keyword evidence="2" id="KW-1185">Reference proteome</keyword>